<gene>
    <name evidence="1" type="ORF">METZ01_LOCUS196897</name>
</gene>
<feature type="non-terminal residue" evidence="1">
    <location>
        <position position="47"/>
    </location>
</feature>
<evidence type="ECO:0000313" key="1">
    <source>
        <dbReference type="EMBL" id="SVB44043.1"/>
    </source>
</evidence>
<protein>
    <submittedName>
        <fullName evidence="1">Uncharacterized protein</fullName>
    </submittedName>
</protein>
<reference evidence="1" key="1">
    <citation type="submission" date="2018-05" db="EMBL/GenBank/DDBJ databases">
        <authorList>
            <person name="Lanie J.A."/>
            <person name="Ng W.-L."/>
            <person name="Kazmierczak K.M."/>
            <person name="Andrzejewski T.M."/>
            <person name="Davidsen T.M."/>
            <person name="Wayne K.J."/>
            <person name="Tettelin H."/>
            <person name="Glass J.I."/>
            <person name="Rusch D."/>
            <person name="Podicherti R."/>
            <person name="Tsui H.-C.T."/>
            <person name="Winkler M.E."/>
        </authorList>
    </citation>
    <scope>NUCLEOTIDE SEQUENCE</scope>
</reference>
<organism evidence="1">
    <name type="scientific">marine metagenome</name>
    <dbReference type="NCBI Taxonomy" id="408172"/>
    <lineage>
        <taxon>unclassified sequences</taxon>
        <taxon>metagenomes</taxon>
        <taxon>ecological metagenomes</taxon>
    </lineage>
</organism>
<proteinExistence type="predicted"/>
<sequence length="47" mass="5064">MMRPKIIFAASVISIFIGFSTPVFAQEPTANVAGRWEITVEAQPAAV</sequence>
<dbReference type="AlphaFoldDB" id="A0A382E297"/>
<accession>A0A382E297</accession>
<name>A0A382E297_9ZZZZ</name>
<dbReference type="EMBL" id="UINC01042002">
    <property type="protein sequence ID" value="SVB44043.1"/>
    <property type="molecule type" value="Genomic_DNA"/>
</dbReference>